<accession>A0A506PL08</accession>
<dbReference type="Proteomes" id="UP000317332">
    <property type="component" value="Unassembled WGS sequence"/>
</dbReference>
<protein>
    <recommendedName>
        <fullName evidence="3">Glycine dehydrogenase</fullName>
    </recommendedName>
</protein>
<evidence type="ECO:0008006" key="3">
    <source>
        <dbReference type="Google" id="ProtNLM"/>
    </source>
</evidence>
<reference evidence="1 2" key="1">
    <citation type="submission" date="2019-06" db="EMBL/GenBank/DDBJ databases">
        <title>Flavobacteriaceae Paucihalobacterium erythroidium CWB-1, complete genome.</title>
        <authorList>
            <person name="Wu S."/>
        </authorList>
    </citation>
    <scope>NUCLEOTIDE SEQUENCE [LARGE SCALE GENOMIC DNA]</scope>
    <source>
        <strain evidence="1 2">CWB-1</strain>
    </source>
</reference>
<proteinExistence type="predicted"/>
<evidence type="ECO:0000313" key="1">
    <source>
        <dbReference type="EMBL" id="TPV34208.1"/>
    </source>
</evidence>
<dbReference type="EMBL" id="VHIQ01000003">
    <property type="protein sequence ID" value="TPV34208.1"/>
    <property type="molecule type" value="Genomic_DNA"/>
</dbReference>
<gene>
    <name evidence="1" type="ORF">FJ651_08610</name>
</gene>
<dbReference type="AlphaFoldDB" id="A0A506PL08"/>
<dbReference type="OrthoDB" id="1262821at2"/>
<evidence type="ECO:0000313" key="2">
    <source>
        <dbReference type="Proteomes" id="UP000317332"/>
    </source>
</evidence>
<dbReference type="RefSeq" id="WP_140990102.1">
    <property type="nucleotide sequence ID" value="NZ_VHIQ01000003.1"/>
</dbReference>
<comment type="caution">
    <text evidence="1">The sequence shown here is derived from an EMBL/GenBank/DDBJ whole genome shotgun (WGS) entry which is preliminary data.</text>
</comment>
<sequence>MKKGFLFISCEEAKHICDKAQYGEATIWEKFELKLRLSWCHITRSYAKKNQKLSEVLKKSNLKGMSLKDRESLKLTIQQELKKQH</sequence>
<organism evidence="1 2">
    <name type="scientific">Paucihalobacter ruber</name>
    <dbReference type="NCBI Taxonomy" id="2567861"/>
    <lineage>
        <taxon>Bacteria</taxon>
        <taxon>Pseudomonadati</taxon>
        <taxon>Bacteroidota</taxon>
        <taxon>Flavobacteriia</taxon>
        <taxon>Flavobacteriales</taxon>
        <taxon>Flavobacteriaceae</taxon>
        <taxon>Paucihalobacter</taxon>
    </lineage>
</organism>
<keyword evidence="2" id="KW-1185">Reference proteome</keyword>
<name>A0A506PL08_9FLAO</name>